<dbReference type="InterPro" id="IPR004089">
    <property type="entry name" value="MCPsignal_dom"/>
</dbReference>
<dbReference type="PANTHER" id="PTHR32089:SF118">
    <property type="entry name" value="HEME-BASED AEROTACTIC TRANSDUCER HEMAT"/>
    <property type="match status" value="1"/>
</dbReference>
<feature type="coiled-coil region" evidence="4">
    <location>
        <begin position="342"/>
        <end position="411"/>
    </location>
</feature>
<dbReference type="AlphaFoldDB" id="A0A841RR07"/>
<dbReference type="Pfam" id="PF11563">
    <property type="entry name" value="Protoglobin"/>
    <property type="match status" value="1"/>
</dbReference>
<dbReference type="GO" id="GO:0019825">
    <property type="term" value="F:oxygen binding"/>
    <property type="evidence" value="ECO:0007669"/>
    <property type="project" value="InterPro"/>
</dbReference>
<keyword evidence="1 3" id="KW-0807">Transducer</keyword>
<dbReference type="Pfam" id="PF00015">
    <property type="entry name" value="MCPsignal"/>
    <property type="match status" value="1"/>
</dbReference>
<dbReference type="EMBL" id="JACHON010000017">
    <property type="protein sequence ID" value="MBB6513796.1"/>
    <property type="molecule type" value="Genomic_DNA"/>
</dbReference>
<dbReference type="GO" id="GO:0016020">
    <property type="term" value="C:membrane"/>
    <property type="evidence" value="ECO:0007669"/>
    <property type="project" value="InterPro"/>
</dbReference>
<dbReference type="SUPFAM" id="SSF46458">
    <property type="entry name" value="Globin-like"/>
    <property type="match status" value="1"/>
</dbReference>
<dbReference type="InterPro" id="IPR004090">
    <property type="entry name" value="Chemotax_Me-accpt_rcpt"/>
</dbReference>
<comment type="similarity">
    <text evidence="2">Belongs to the methyl-accepting chemotaxis (MCP) protein family.</text>
</comment>
<dbReference type="InterPro" id="IPR009050">
    <property type="entry name" value="Globin-like_sf"/>
</dbReference>
<dbReference type="PROSITE" id="PS50111">
    <property type="entry name" value="CHEMOTAXIS_TRANSDUC_2"/>
    <property type="match status" value="1"/>
</dbReference>
<evidence type="ECO:0000256" key="4">
    <source>
        <dbReference type="SAM" id="Coils"/>
    </source>
</evidence>
<dbReference type="GO" id="GO:0020037">
    <property type="term" value="F:heme binding"/>
    <property type="evidence" value="ECO:0007669"/>
    <property type="project" value="InterPro"/>
</dbReference>
<dbReference type="Gene3D" id="1.10.490.10">
    <property type="entry name" value="Globins"/>
    <property type="match status" value="1"/>
</dbReference>
<evidence type="ECO:0000313" key="7">
    <source>
        <dbReference type="Proteomes" id="UP000572212"/>
    </source>
</evidence>
<dbReference type="GO" id="GO:0007165">
    <property type="term" value="P:signal transduction"/>
    <property type="evidence" value="ECO:0007669"/>
    <property type="project" value="UniProtKB-KW"/>
</dbReference>
<evidence type="ECO:0000256" key="3">
    <source>
        <dbReference type="PROSITE-ProRule" id="PRU00284"/>
    </source>
</evidence>
<organism evidence="6 7">
    <name type="scientific">Gracilibacillus halotolerans</name>
    <dbReference type="NCBI Taxonomy" id="74386"/>
    <lineage>
        <taxon>Bacteria</taxon>
        <taxon>Bacillati</taxon>
        <taxon>Bacillota</taxon>
        <taxon>Bacilli</taxon>
        <taxon>Bacillales</taxon>
        <taxon>Bacillaceae</taxon>
        <taxon>Gracilibacillus</taxon>
    </lineage>
</organism>
<dbReference type="InterPro" id="IPR044398">
    <property type="entry name" value="Globin-sensor_dom"/>
</dbReference>
<dbReference type="Proteomes" id="UP000572212">
    <property type="component" value="Unassembled WGS sequence"/>
</dbReference>
<dbReference type="SMART" id="SM00283">
    <property type="entry name" value="MA"/>
    <property type="match status" value="1"/>
</dbReference>
<feature type="domain" description="Methyl-accepting transducer" evidence="5">
    <location>
        <begin position="197"/>
        <end position="416"/>
    </location>
</feature>
<dbReference type="SUPFAM" id="SSF58104">
    <property type="entry name" value="Methyl-accepting chemotaxis protein (MCP) signaling domain"/>
    <property type="match status" value="1"/>
</dbReference>
<keyword evidence="7" id="KW-1185">Reference proteome</keyword>
<dbReference type="PANTHER" id="PTHR32089">
    <property type="entry name" value="METHYL-ACCEPTING CHEMOTAXIS PROTEIN MCPB"/>
    <property type="match status" value="1"/>
</dbReference>
<dbReference type="InterPro" id="IPR012292">
    <property type="entry name" value="Globin/Proto"/>
</dbReference>
<name>A0A841RR07_9BACI</name>
<proteinExistence type="inferred from homology"/>
<keyword evidence="4" id="KW-0175">Coiled coil</keyword>
<protein>
    <submittedName>
        <fullName evidence="6">Heme-based aerotactic transducer</fullName>
    </submittedName>
</protein>
<dbReference type="CDD" id="cd01068">
    <property type="entry name" value="globin_sensor"/>
    <property type="match status" value="1"/>
</dbReference>
<dbReference type="Gene3D" id="1.10.287.950">
    <property type="entry name" value="Methyl-accepting chemotaxis protein"/>
    <property type="match status" value="1"/>
</dbReference>
<sequence length="430" mass="48627">MLFVKTKEKNDTFNIYNGVGKINIDRGSNIEKQIQMISLTEEDLKVINSIQPLILERIDYIVGRFYKNLETESSLVHIINQNSSIDRLKNTLEVHIVEMFSGVIDNDFIDRRSKIAHIHVKIGLETKWYMCAFQDLLLAMIDIIQQNLTSKEDCLVAIQAVSKILNLEQQLVLEAYDKESERIKLQGEEKKRSVQAKVNSEAENLASISEETNGTFQHLIVQSKEIVTTSKSGTKLSLNAGELAQQGKEQINRQTKHMTMIDASMENILSDVQGLLKITSQMQDIVEIVTGIADQTNLLSLNAAIEAARAGEYGQGFSVVASEVRKLSEQTKESVYNVSSLIQNSQNKVELLTESLSQVREDVKKENESMENTEQGFEEILNKLSETMQQNDKIEKEMEAFNTVIEELGKSFKEVTLLADNLTEIIQEMD</sequence>
<dbReference type="GO" id="GO:0004888">
    <property type="term" value="F:transmembrane signaling receptor activity"/>
    <property type="evidence" value="ECO:0007669"/>
    <property type="project" value="InterPro"/>
</dbReference>
<evidence type="ECO:0000259" key="5">
    <source>
        <dbReference type="PROSITE" id="PS50111"/>
    </source>
</evidence>
<dbReference type="InterPro" id="IPR039379">
    <property type="entry name" value="Protoglobin_sensor_dom"/>
</dbReference>
<reference evidence="6 7" key="1">
    <citation type="submission" date="2020-08" db="EMBL/GenBank/DDBJ databases">
        <title>Genomic Encyclopedia of Type Strains, Phase IV (KMG-IV): sequencing the most valuable type-strain genomes for metagenomic binning, comparative biology and taxonomic classification.</title>
        <authorList>
            <person name="Goeker M."/>
        </authorList>
    </citation>
    <scope>NUCLEOTIDE SEQUENCE [LARGE SCALE GENOMIC DNA]</scope>
    <source>
        <strain evidence="6 7">DSM 11805</strain>
    </source>
</reference>
<gene>
    <name evidence="6" type="ORF">GGQ92_002615</name>
</gene>
<evidence type="ECO:0000313" key="6">
    <source>
        <dbReference type="EMBL" id="MBB6513796.1"/>
    </source>
</evidence>
<comment type="caution">
    <text evidence="6">The sequence shown here is derived from an EMBL/GenBank/DDBJ whole genome shotgun (WGS) entry which is preliminary data.</text>
</comment>
<accession>A0A841RR07</accession>
<evidence type="ECO:0000256" key="2">
    <source>
        <dbReference type="ARBA" id="ARBA00029447"/>
    </source>
</evidence>
<dbReference type="GO" id="GO:0006935">
    <property type="term" value="P:chemotaxis"/>
    <property type="evidence" value="ECO:0007669"/>
    <property type="project" value="InterPro"/>
</dbReference>
<dbReference type="PRINTS" id="PR00260">
    <property type="entry name" value="CHEMTRNSDUCR"/>
</dbReference>
<evidence type="ECO:0000256" key="1">
    <source>
        <dbReference type="ARBA" id="ARBA00023224"/>
    </source>
</evidence>